<name>A0A127M5S6_9GAMM</name>
<proteinExistence type="predicted"/>
<dbReference type="KEGG" id="zal:AZF00_09640"/>
<accession>A0A127M5S6</accession>
<organism evidence="4 5">
    <name type="scientific">Zhongshania aliphaticivorans</name>
    <dbReference type="NCBI Taxonomy" id="1470434"/>
    <lineage>
        <taxon>Bacteria</taxon>
        <taxon>Pseudomonadati</taxon>
        <taxon>Pseudomonadota</taxon>
        <taxon>Gammaproteobacteria</taxon>
        <taxon>Cellvibrionales</taxon>
        <taxon>Spongiibacteraceae</taxon>
        <taxon>Zhongshania</taxon>
    </lineage>
</organism>
<dbReference type="PANTHER" id="PTHR44591">
    <property type="entry name" value="STRESS RESPONSE REGULATOR PROTEIN 1"/>
    <property type="match status" value="1"/>
</dbReference>
<dbReference type="Gene3D" id="3.40.50.2300">
    <property type="match status" value="1"/>
</dbReference>
<dbReference type="InterPro" id="IPR011006">
    <property type="entry name" value="CheY-like_superfamily"/>
</dbReference>
<dbReference type="Proteomes" id="UP000074119">
    <property type="component" value="Chromosome"/>
</dbReference>
<evidence type="ECO:0000256" key="1">
    <source>
        <dbReference type="ARBA" id="ARBA00022553"/>
    </source>
</evidence>
<evidence type="ECO:0000313" key="5">
    <source>
        <dbReference type="Proteomes" id="UP000074119"/>
    </source>
</evidence>
<dbReference type="STRING" id="1470434.AZF00_09640"/>
<dbReference type="GO" id="GO:0000160">
    <property type="term" value="P:phosphorelay signal transduction system"/>
    <property type="evidence" value="ECO:0007669"/>
    <property type="project" value="InterPro"/>
</dbReference>
<sequence length="135" mass="15678">MTETRSPSFWIVDDSKADRIIFKETLSRLGTQLRLREIDDGEILLNELDHKKNGELPDVIFLDISMRRMNGKSALQFIREDKRYDHIYIVMQTVSYRERSECIALGADAFISKSTNFNSYLKKLAAVISDWREGA</sequence>
<reference evidence="4 5" key="1">
    <citation type="submission" date="2015-12" db="EMBL/GenBank/DDBJ databases">
        <authorList>
            <person name="Shamseldin A."/>
            <person name="Moawad H."/>
            <person name="Abd El-Rahim W.M."/>
            <person name="Sadowsky M.J."/>
        </authorList>
    </citation>
    <scope>NUCLEOTIDE SEQUENCE [LARGE SCALE GENOMIC DNA]</scope>
    <source>
        <strain evidence="4 5">SM2</strain>
    </source>
</reference>
<dbReference type="RefSeq" id="WP_008250002.1">
    <property type="nucleotide sequence ID" value="NZ_CP014544.1"/>
</dbReference>
<gene>
    <name evidence="4" type="ORF">AZF00_09640</name>
</gene>
<dbReference type="EMBL" id="CP014544">
    <property type="protein sequence ID" value="AMO68546.1"/>
    <property type="molecule type" value="Genomic_DNA"/>
</dbReference>
<keyword evidence="1 2" id="KW-0597">Phosphoprotein</keyword>
<dbReference type="InterPro" id="IPR001789">
    <property type="entry name" value="Sig_transdc_resp-reg_receiver"/>
</dbReference>
<evidence type="ECO:0000259" key="3">
    <source>
        <dbReference type="PROSITE" id="PS50110"/>
    </source>
</evidence>
<evidence type="ECO:0000256" key="2">
    <source>
        <dbReference type="PROSITE-ProRule" id="PRU00169"/>
    </source>
</evidence>
<dbReference type="Pfam" id="PF00072">
    <property type="entry name" value="Response_reg"/>
    <property type="match status" value="1"/>
</dbReference>
<dbReference type="InterPro" id="IPR050595">
    <property type="entry name" value="Bact_response_regulator"/>
</dbReference>
<feature type="domain" description="Response regulatory" evidence="3">
    <location>
        <begin position="8"/>
        <end position="128"/>
    </location>
</feature>
<dbReference type="PANTHER" id="PTHR44591:SF3">
    <property type="entry name" value="RESPONSE REGULATORY DOMAIN-CONTAINING PROTEIN"/>
    <property type="match status" value="1"/>
</dbReference>
<protein>
    <recommendedName>
        <fullName evidence="3">Response regulatory domain-containing protein</fullName>
    </recommendedName>
</protein>
<dbReference type="AlphaFoldDB" id="A0A127M5S6"/>
<feature type="modified residue" description="4-aspartylphosphate" evidence="2">
    <location>
        <position position="63"/>
    </location>
</feature>
<dbReference type="SMART" id="SM00448">
    <property type="entry name" value="REC"/>
    <property type="match status" value="1"/>
</dbReference>
<evidence type="ECO:0000313" key="4">
    <source>
        <dbReference type="EMBL" id="AMO68546.1"/>
    </source>
</evidence>
<dbReference type="PROSITE" id="PS50110">
    <property type="entry name" value="RESPONSE_REGULATORY"/>
    <property type="match status" value="1"/>
</dbReference>
<dbReference type="SUPFAM" id="SSF52172">
    <property type="entry name" value="CheY-like"/>
    <property type="match status" value="1"/>
</dbReference>